<organism evidence="1">
    <name type="scientific">Arabidopsis thaliana</name>
    <name type="common">Mouse-ear cress</name>
    <dbReference type="NCBI Taxonomy" id="3702"/>
    <lineage>
        <taxon>Eukaryota</taxon>
        <taxon>Viridiplantae</taxon>
        <taxon>Streptophyta</taxon>
        <taxon>Embryophyta</taxon>
        <taxon>Tracheophyta</taxon>
        <taxon>Spermatophyta</taxon>
        <taxon>Magnoliopsida</taxon>
        <taxon>eudicotyledons</taxon>
        <taxon>Gunneridae</taxon>
        <taxon>Pentapetalae</taxon>
        <taxon>rosids</taxon>
        <taxon>malvids</taxon>
        <taxon>Brassicales</taxon>
        <taxon>Brassicaceae</taxon>
        <taxon>Camelineae</taxon>
        <taxon>Arabidopsis</taxon>
    </lineage>
</organism>
<dbReference type="InterPro" id="IPR005299">
    <property type="entry name" value="MeTrfase_7"/>
</dbReference>
<dbReference type="Gene3D" id="3.40.50.150">
    <property type="entry name" value="Vaccinia Virus protein VP39"/>
    <property type="match status" value="1"/>
</dbReference>
<dbReference type="GO" id="GO:0008168">
    <property type="term" value="F:methyltransferase activity"/>
    <property type="evidence" value="ECO:0007669"/>
    <property type="project" value="InterPro"/>
</dbReference>
<reference evidence="1" key="1">
    <citation type="submission" date="1999-06" db="EMBL/GenBank/DDBJ databases">
        <title>Structural analysis of Arabidopsis thaliana chromosome 5. XI.</title>
        <authorList>
            <person name="Kaneko T."/>
            <person name="Katoh T."/>
            <person name="Asamizu E."/>
            <person name="Sato S."/>
            <person name="Nakamura Y."/>
            <person name="Kotani H."/>
            <person name="Tabata S."/>
        </authorList>
    </citation>
    <scope>NUCLEOTIDE SEQUENCE</scope>
</reference>
<dbReference type="SUPFAM" id="SSF53335">
    <property type="entry name" value="S-adenosyl-L-methionine-dependent methyltransferases"/>
    <property type="match status" value="1"/>
</dbReference>
<name>Q9LS11_ARATH</name>
<dbReference type="EMBL" id="AB028606">
    <property type="protein sequence ID" value="BAA97543.1"/>
    <property type="molecule type" value="Genomic_DNA"/>
</dbReference>
<protein>
    <submittedName>
        <fullName evidence="1">Uncharacterized protein</fullName>
    </submittedName>
</protein>
<evidence type="ECO:0000313" key="1">
    <source>
        <dbReference type="EMBL" id="BAA97543.1"/>
    </source>
</evidence>
<reference key="2">
    <citation type="journal article" date="2000" name="Nature">
        <title>Sequence and analysis of chromosome 5 of the plant Arabidopsis thaliana.</title>
        <authorList>
            <consortium name="Kazusa DNA Research Institute"/>
            <consortium name="Cold Spring Harbor and Washington University in St Louis Sequencing Consortium"/>
            <consortium name="European Union Arabidopsis Genome Sequencing Consortium"/>
            <person name="Tabata S."/>
            <person name="Kaneko T."/>
            <person name="Nakamura Y."/>
            <person name="Kotani H."/>
            <person name="Kato T."/>
            <person name="Asamizu E."/>
            <person name="Miyajima N."/>
            <person name="Sasamoto S."/>
            <person name="Kimura T."/>
            <person name="Hosouchi T."/>
            <person name="Kawashima K."/>
            <person name="Kohara M."/>
            <person name="Matsumoto M."/>
            <person name="Matsuno A."/>
            <person name="Muraki A."/>
            <person name="Nakayama S."/>
            <person name="Nakazaki N."/>
            <person name="Naruo K."/>
            <person name="Okumura S."/>
            <person name="Shinpo S."/>
            <person name="Takeuchi C."/>
            <person name="Wada T."/>
            <person name="Watanabe A."/>
            <person name="Yamada M."/>
            <person name="Yasuda M."/>
            <person name="Sato S."/>
            <person name="de la Bastide M."/>
            <person name="Huang E."/>
            <person name="Spiegel L."/>
            <person name="Gnoj L."/>
            <person name="O'Shaughnessy A."/>
            <person name="Preston R."/>
            <person name="Habermann K."/>
            <person name="Murray J."/>
            <person name="Johnson D."/>
            <person name="Rohlfing T."/>
            <person name="Nelson J."/>
            <person name="Stoneking T."/>
            <person name="Pepin K."/>
            <person name="Spieth J."/>
            <person name="Sekhon M."/>
            <person name="Armstrong J."/>
            <person name="Becker M."/>
            <person name="Belter E."/>
            <person name="Cordum H."/>
            <person name="Cordes M."/>
            <person name="Courtney L."/>
            <person name="Courtney W."/>
            <person name="Dante M."/>
            <person name="Du H."/>
            <person name="Edwards J."/>
            <person name="Fryman J."/>
            <person name="Haakensen B."/>
            <person name="Lamar E."/>
            <person name="Latreille P."/>
            <person name="Leonard S."/>
            <person name="Meyer R."/>
            <person name="Mulvaney E."/>
            <person name="Ozersky P."/>
            <person name="Riley A."/>
            <person name="Strowmatt C."/>
            <person name="Wagner-McPherson C."/>
            <person name="Wollam A."/>
            <person name="Yoakum M."/>
            <person name="Bell M."/>
            <person name="Dedhia N."/>
            <person name="Parnell L."/>
            <person name="Shah R."/>
            <person name="Rodriguez M."/>
            <person name="See L.H."/>
            <person name="Vil D."/>
            <person name="Baker J."/>
            <person name="Kirchoff K."/>
            <person name="Toth K."/>
            <person name="King L."/>
            <person name="Bahret A."/>
            <person name="Miller B."/>
            <person name="Marra M."/>
            <person name="Martienssen R."/>
            <person name="McCombie W.R."/>
            <person name="Wilson R.K."/>
            <person name="Murphy G."/>
            <person name="Bancroft I."/>
            <person name="Volckaert G."/>
            <person name="Wambutt R."/>
            <person name="Dusterhoft A."/>
            <person name="Stiekema W."/>
            <person name="Pohl T."/>
            <person name="Entian K.D."/>
            <person name="Terryn N."/>
            <person name="Hartley N."/>
            <person name="Bent E."/>
            <person name="Johnson S."/>
            <person name="Langham S.A."/>
            <person name="McCullagh B."/>
            <person name="Robben J."/>
            <person name="Grymonprez B."/>
            <person name="Zimmermann W."/>
            <person name="Ramsperger U."/>
            <person name="Wedler H."/>
            <person name="Balke K."/>
            <person name="Wedler E."/>
            <person name="Peters S."/>
            <person name="van Staveren M."/>
            <person name="Dirkse W."/>
            <person name="Mooijman P."/>
            <person name="Lankhorst R.K."/>
            <person name="Weitzenegger T."/>
            <person name="Bothe G."/>
            <person name="Rose M."/>
            <person name="Hauf J."/>
            <person name="Berneiser S."/>
            <person name="Hempel S."/>
            <person name="Feldpausch M."/>
            <person name="Lamberth S."/>
            <person name="Villarroel R."/>
            <person name="Gielen J."/>
            <person name="Ardiles W."/>
            <person name="Bents O."/>
            <person name="Lemcke K."/>
            <person name="Kolesov G."/>
            <person name="Mayer K."/>
            <person name="Rudd S."/>
            <person name="Schoof H."/>
            <person name="Schueller C."/>
            <person name="Zaccaria P."/>
            <person name="Mewes H.W."/>
            <person name="Bevan M."/>
            <person name="Fransz P."/>
        </authorList>
    </citation>
    <scope>NUCLEOTIDE SEQUENCE [LARGE SCALE GENOMIC DNA]</scope>
    <source>
        <strain>cv. Columbia</strain>
    </source>
</reference>
<proteinExistence type="predicted"/>
<sequence>MYETWQGNVFDTVGDCLMDMAKLGVTSEEKIELFSLPMYFPQFSEVRGVIEHNGSFTIELMETISHPLDDTPLTQRLYHFHVSSFSHNNRRKTFWRWCSQ</sequence>
<dbReference type="AlphaFoldDB" id="Q9LS11"/>
<dbReference type="Pfam" id="PF03492">
    <property type="entry name" value="Methyltransf_7"/>
    <property type="match status" value="1"/>
</dbReference>
<accession>Q9LS11</accession>
<dbReference type="InterPro" id="IPR029063">
    <property type="entry name" value="SAM-dependent_MTases_sf"/>
</dbReference>